<keyword evidence="1" id="KW-0472">Membrane</keyword>
<keyword evidence="3" id="KW-1185">Reference proteome</keyword>
<name>A0A1J7J250_9PEZI</name>
<sequence>MTGYTAAGGNEASCEATCCKVTCCGTTYCNGRSCEDEVAHCNGCCTMAGSCTACCTMTLATPIGLAVVVAIILIGVFFWTTRSKVVV</sequence>
<organism evidence="2 3">
    <name type="scientific">Coniochaeta ligniaria NRRL 30616</name>
    <dbReference type="NCBI Taxonomy" id="1408157"/>
    <lineage>
        <taxon>Eukaryota</taxon>
        <taxon>Fungi</taxon>
        <taxon>Dikarya</taxon>
        <taxon>Ascomycota</taxon>
        <taxon>Pezizomycotina</taxon>
        <taxon>Sordariomycetes</taxon>
        <taxon>Sordariomycetidae</taxon>
        <taxon>Coniochaetales</taxon>
        <taxon>Coniochaetaceae</taxon>
        <taxon>Coniochaeta</taxon>
    </lineage>
</organism>
<evidence type="ECO:0000256" key="1">
    <source>
        <dbReference type="SAM" id="Phobius"/>
    </source>
</evidence>
<evidence type="ECO:0000313" key="2">
    <source>
        <dbReference type="EMBL" id="OIW23236.1"/>
    </source>
</evidence>
<keyword evidence="1" id="KW-1133">Transmembrane helix</keyword>
<reference evidence="2 3" key="1">
    <citation type="submission" date="2016-10" db="EMBL/GenBank/DDBJ databases">
        <title>Draft genome sequence of Coniochaeta ligniaria NRRL30616, a lignocellulolytic fungus for bioabatement of inhibitors in plant biomass hydrolysates.</title>
        <authorList>
            <consortium name="DOE Joint Genome Institute"/>
            <person name="Jimenez D.J."/>
            <person name="Hector R.E."/>
            <person name="Riley R."/>
            <person name="Sun H."/>
            <person name="Grigoriev I.V."/>
            <person name="Van Elsas J.D."/>
            <person name="Nichols N.N."/>
        </authorList>
    </citation>
    <scope>NUCLEOTIDE SEQUENCE [LARGE SCALE GENOMIC DNA]</scope>
    <source>
        <strain evidence="2 3">NRRL 30616</strain>
    </source>
</reference>
<evidence type="ECO:0000313" key="3">
    <source>
        <dbReference type="Proteomes" id="UP000182658"/>
    </source>
</evidence>
<keyword evidence="1" id="KW-0812">Transmembrane</keyword>
<gene>
    <name evidence="2" type="ORF">CONLIGDRAFT_686674</name>
</gene>
<dbReference type="EMBL" id="KV875107">
    <property type="protein sequence ID" value="OIW23236.1"/>
    <property type="molecule type" value="Genomic_DNA"/>
</dbReference>
<protein>
    <submittedName>
        <fullName evidence="2">Uncharacterized protein</fullName>
    </submittedName>
</protein>
<dbReference type="AlphaFoldDB" id="A0A1J7J250"/>
<feature type="transmembrane region" description="Helical" evidence="1">
    <location>
        <begin position="59"/>
        <end position="79"/>
    </location>
</feature>
<proteinExistence type="predicted"/>
<dbReference type="InParanoid" id="A0A1J7J250"/>
<accession>A0A1J7J250</accession>
<dbReference type="Proteomes" id="UP000182658">
    <property type="component" value="Unassembled WGS sequence"/>
</dbReference>